<reference evidence="4 5" key="1">
    <citation type="submission" date="2017-04" db="EMBL/GenBank/DDBJ databases">
        <title>Characterization, genome and methylation analysis of a phthalic acid esters degrading strain Sphingobium yanoikuyae SHJ.</title>
        <authorList>
            <person name="Feng L."/>
        </authorList>
    </citation>
    <scope>NUCLEOTIDE SEQUENCE [LARGE SCALE GENOMIC DNA]</scope>
    <source>
        <strain evidence="4 5">SHJ</strain>
    </source>
</reference>
<accession>A0A0J9D0M7</accession>
<evidence type="ECO:0000256" key="2">
    <source>
        <dbReference type="SAM" id="Coils"/>
    </source>
</evidence>
<dbReference type="InterPro" id="IPR024455">
    <property type="entry name" value="Phage_capsid"/>
</dbReference>
<name>A0A0J9D0M7_SPHYA</name>
<organism evidence="4 5">
    <name type="scientific">Sphingobium yanoikuyae</name>
    <name type="common">Sphingomonas yanoikuyae</name>
    <dbReference type="NCBI Taxonomy" id="13690"/>
    <lineage>
        <taxon>Bacteria</taxon>
        <taxon>Pseudomonadati</taxon>
        <taxon>Pseudomonadota</taxon>
        <taxon>Alphaproteobacteria</taxon>
        <taxon>Sphingomonadales</taxon>
        <taxon>Sphingomonadaceae</taxon>
        <taxon>Sphingobium</taxon>
    </lineage>
</organism>
<evidence type="ECO:0000313" key="4">
    <source>
        <dbReference type="EMBL" id="ATP18561.1"/>
    </source>
</evidence>
<evidence type="ECO:0000313" key="5">
    <source>
        <dbReference type="Proteomes" id="UP000037029"/>
    </source>
</evidence>
<dbReference type="AlphaFoldDB" id="A0A0J9D0M7"/>
<dbReference type="Proteomes" id="UP000037029">
    <property type="component" value="Chromosome"/>
</dbReference>
<keyword evidence="2" id="KW-0175">Coiled coil</keyword>
<sequence length="381" mass="40700">MADYFNELKTLEHEFKAAIDRKDEAATERLNDAISTVEAKMRDLEKVANRAAVENEAAAADQEAKAAFSSYMRRGSTAEIKAMSATGGDPVGSEGGYTVPRQLASNIRVLLTDLSPFRSVANVISVSTPDFRIPVSPAGAAAVWTGEKAARNETGAPTIVEVVPTFGELTAKPYVTQTLLEDSAYDIEQFITSSVATEFARAEGAAFISGDGVNKPKGLLSVTTALTADAARAYGTVQHVTSGAASDITNPDKLLALTLSLKAPYRVNAKWLTNRDALLRARTLKDTTGQYIWRAGLEAGQASTLLGYEVVEDENMPLVAAGAIPMAFGDFKAAYTIADRVQISVLRDIFSADPYVAFRTRMRVGGVVVDTNAYKLLKVGA</sequence>
<dbReference type="SUPFAM" id="SSF56563">
    <property type="entry name" value="Major capsid protein gp5"/>
    <property type="match status" value="1"/>
</dbReference>
<dbReference type="Pfam" id="PF05065">
    <property type="entry name" value="Phage_capsid"/>
    <property type="match status" value="1"/>
</dbReference>
<dbReference type="NCBIfam" id="TIGR01554">
    <property type="entry name" value="major_cap_HK97"/>
    <property type="match status" value="1"/>
</dbReference>
<feature type="domain" description="Phage capsid-like C-terminal" evidence="3">
    <location>
        <begin position="95"/>
        <end position="378"/>
    </location>
</feature>
<dbReference type="RefSeq" id="WP_048938313.1">
    <property type="nucleotide sequence ID" value="NZ_CP020925.1"/>
</dbReference>
<gene>
    <name evidence="4" type="ORF">BV87_09270</name>
</gene>
<proteinExistence type="predicted"/>
<dbReference type="InterPro" id="IPR054612">
    <property type="entry name" value="Phage_capsid-like_C"/>
</dbReference>
<feature type="coiled-coil region" evidence="2">
    <location>
        <begin position="1"/>
        <end position="61"/>
    </location>
</feature>
<dbReference type="Gene3D" id="3.30.2320.10">
    <property type="entry name" value="hypothetical protein PF0899 domain"/>
    <property type="match status" value="1"/>
</dbReference>
<evidence type="ECO:0000259" key="3">
    <source>
        <dbReference type="Pfam" id="PF05065"/>
    </source>
</evidence>
<protein>
    <submittedName>
        <fullName evidence="4">Phage major capsid protein</fullName>
    </submittedName>
</protein>
<dbReference type="EMBL" id="CP020925">
    <property type="protein sequence ID" value="ATP18561.1"/>
    <property type="molecule type" value="Genomic_DNA"/>
</dbReference>
<dbReference type="Gene3D" id="3.30.2400.10">
    <property type="entry name" value="Major capsid protein gp5"/>
    <property type="match status" value="1"/>
</dbReference>
<comment type="subcellular location">
    <subcellularLocation>
        <location evidence="1">Virion</location>
    </subcellularLocation>
</comment>
<evidence type="ECO:0000256" key="1">
    <source>
        <dbReference type="ARBA" id="ARBA00004328"/>
    </source>
</evidence>